<evidence type="ECO:0000313" key="2">
    <source>
        <dbReference type="EMBL" id="CAK1603714.1"/>
    </source>
</evidence>
<dbReference type="AlphaFoldDB" id="A0AAV1MBG4"/>
<dbReference type="Pfam" id="PF14214">
    <property type="entry name" value="Helitron_like_N"/>
    <property type="match status" value="1"/>
</dbReference>
<keyword evidence="3" id="KW-1185">Reference proteome</keyword>
<gene>
    <name evidence="2" type="ORF">PARMNEM_LOCUS22033</name>
</gene>
<reference evidence="2 3" key="1">
    <citation type="submission" date="2023-11" db="EMBL/GenBank/DDBJ databases">
        <authorList>
            <person name="Hedman E."/>
            <person name="Englund M."/>
            <person name="Stromberg M."/>
            <person name="Nyberg Akerstrom W."/>
            <person name="Nylinder S."/>
            <person name="Jareborg N."/>
            <person name="Kallberg Y."/>
            <person name="Kronander E."/>
        </authorList>
    </citation>
    <scope>NUCLEOTIDE SEQUENCE [LARGE SCALE GENOMIC DNA]</scope>
</reference>
<name>A0AAV1MBG4_9NEOP</name>
<protein>
    <recommendedName>
        <fullName evidence="1">Helitron helicase-like domain-containing protein</fullName>
    </recommendedName>
</protein>
<feature type="domain" description="Helitron helicase-like" evidence="1">
    <location>
        <begin position="1"/>
        <end position="77"/>
    </location>
</feature>
<accession>A0AAV1MBG4</accession>
<comment type="caution">
    <text evidence="2">The sequence shown here is derived from an EMBL/GenBank/DDBJ whole genome shotgun (WGS) entry which is preliminary data.</text>
</comment>
<dbReference type="InterPro" id="IPR025476">
    <property type="entry name" value="Helitron_helicase-like"/>
</dbReference>
<evidence type="ECO:0000259" key="1">
    <source>
        <dbReference type="Pfam" id="PF14214"/>
    </source>
</evidence>
<dbReference type="Proteomes" id="UP001314205">
    <property type="component" value="Unassembled WGS sequence"/>
</dbReference>
<organism evidence="2 3">
    <name type="scientific">Parnassius mnemosyne</name>
    <name type="common">clouded apollo</name>
    <dbReference type="NCBI Taxonomy" id="213953"/>
    <lineage>
        <taxon>Eukaryota</taxon>
        <taxon>Metazoa</taxon>
        <taxon>Ecdysozoa</taxon>
        <taxon>Arthropoda</taxon>
        <taxon>Hexapoda</taxon>
        <taxon>Insecta</taxon>
        <taxon>Pterygota</taxon>
        <taxon>Neoptera</taxon>
        <taxon>Endopterygota</taxon>
        <taxon>Lepidoptera</taxon>
        <taxon>Glossata</taxon>
        <taxon>Ditrysia</taxon>
        <taxon>Papilionoidea</taxon>
        <taxon>Papilionidae</taxon>
        <taxon>Parnassiinae</taxon>
        <taxon>Parnassini</taxon>
        <taxon>Parnassius</taxon>
        <taxon>Driopa</taxon>
    </lineage>
</organism>
<dbReference type="EMBL" id="CAVLGL010000148">
    <property type="protein sequence ID" value="CAK1603714.1"/>
    <property type="molecule type" value="Genomic_DNA"/>
</dbReference>
<proteinExistence type="predicted"/>
<sequence>MVILPSSFKNSPRYLNEYTQDAFTYVRKYGRPDLFITFTCNPTWTEIKEEMMIGQKPMDRHDIVARVFRIKVQKLVALLT</sequence>
<evidence type="ECO:0000313" key="3">
    <source>
        <dbReference type="Proteomes" id="UP001314205"/>
    </source>
</evidence>